<organism evidence="1 2">
    <name type="scientific">Nicotiana tabacum</name>
    <name type="common">Common tobacco</name>
    <dbReference type="NCBI Taxonomy" id="4097"/>
    <lineage>
        <taxon>Eukaryota</taxon>
        <taxon>Viridiplantae</taxon>
        <taxon>Streptophyta</taxon>
        <taxon>Embryophyta</taxon>
        <taxon>Tracheophyta</taxon>
        <taxon>Spermatophyta</taxon>
        <taxon>Magnoliopsida</taxon>
        <taxon>eudicotyledons</taxon>
        <taxon>Gunneridae</taxon>
        <taxon>Pentapetalae</taxon>
        <taxon>asterids</taxon>
        <taxon>lamiids</taxon>
        <taxon>Solanales</taxon>
        <taxon>Solanaceae</taxon>
        <taxon>Nicotianoideae</taxon>
        <taxon>Nicotianeae</taxon>
        <taxon>Nicotiana</taxon>
    </lineage>
</organism>
<dbReference type="RefSeq" id="XP_075079845.1">
    <property type="nucleotide sequence ID" value="XM_075223744.1"/>
</dbReference>
<keyword evidence="1" id="KW-1185">Reference proteome</keyword>
<gene>
    <name evidence="2" type="primary">LOC142165120</name>
</gene>
<name>A0AC58S4H2_TOBAC</name>
<reference evidence="1" key="1">
    <citation type="journal article" date="2014" name="Nat. Commun.">
        <title>The tobacco genome sequence and its comparison with those of tomato and potato.</title>
        <authorList>
            <person name="Sierro N."/>
            <person name="Battey J.N."/>
            <person name="Ouadi S."/>
            <person name="Bakaher N."/>
            <person name="Bovet L."/>
            <person name="Willig A."/>
            <person name="Goepfert S."/>
            <person name="Peitsch M.C."/>
            <person name="Ivanov N.V."/>
        </authorList>
    </citation>
    <scope>NUCLEOTIDE SEQUENCE [LARGE SCALE GENOMIC DNA]</scope>
</reference>
<proteinExistence type="predicted"/>
<accession>A0AC58S4H2</accession>
<evidence type="ECO:0000313" key="1">
    <source>
        <dbReference type="Proteomes" id="UP000790787"/>
    </source>
</evidence>
<reference evidence="2" key="2">
    <citation type="submission" date="2025-08" db="UniProtKB">
        <authorList>
            <consortium name="RefSeq"/>
        </authorList>
    </citation>
    <scope>IDENTIFICATION</scope>
    <source>
        <tissue evidence="2">Leaf</tissue>
    </source>
</reference>
<evidence type="ECO:0000313" key="2">
    <source>
        <dbReference type="RefSeq" id="XP_075079845.1"/>
    </source>
</evidence>
<dbReference type="Proteomes" id="UP000790787">
    <property type="component" value="Chromosome 10"/>
</dbReference>
<protein>
    <submittedName>
        <fullName evidence="2">Uncharacterized protein LOC142165120</fullName>
    </submittedName>
</protein>
<sequence length="204" mass="23281">MAIHEVGDGHCRSFADGARIPSELTCDNRRQFIRSKVTQFLEDNKIKRILSTLYHPCANGQAESTNKTIIQSLKKKLESTKGKWRETLPEVLWAYQITPISSTEETPFSLVYGVEALIPVETGEPSARFRHTSEGSKNEAMAMAIELLDKRREASMVRMAVQKQKIERYYNRRTNLRYFGIGDLVLRKDTLNTKNSNEGKLGQN</sequence>